<dbReference type="EMBL" id="JBHTKK010000011">
    <property type="protein sequence ID" value="MFD1066462.1"/>
    <property type="molecule type" value="Genomic_DNA"/>
</dbReference>
<keyword evidence="3" id="KW-1185">Reference proteome</keyword>
<accession>A0ABW3NFM2</accession>
<dbReference type="RefSeq" id="WP_379592041.1">
    <property type="nucleotide sequence ID" value="NZ_JBHTKK010000011.1"/>
</dbReference>
<sequence>MPKKDYQELSTVQKQHDTIIPEEFPEGSYGSDIRENEPVSGKSTDWEEGQHRSSAFTYADKEQHKKLQRRAPGAHPLGEKDE</sequence>
<evidence type="ECO:0000313" key="3">
    <source>
        <dbReference type="Proteomes" id="UP001597041"/>
    </source>
</evidence>
<protein>
    <recommendedName>
        <fullName evidence="4">Cytosolic protein</fullName>
    </recommendedName>
</protein>
<proteinExistence type="predicted"/>
<evidence type="ECO:0000313" key="2">
    <source>
        <dbReference type="EMBL" id="MFD1066462.1"/>
    </source>
</evidence>
<feature type="region of interest" description="Disordered" evidence="1">
    <location>
        <begin position="1"/>
        <end position="82"/>
    </location>
</feature>
<name>A0ABW3NFM2_9BACI</name>
<evidence type="ECO:0008006" key="4">
    <source>
        <dbReference type="Google" id="ProtNLM"/>
    </source>
</evidence>
<dbReference type="Proteomes" id="UP001597041">
    <property type="component" value="Unassembled WGS sequence"/>
</dbReference>
<reference evidence="3" key="1">
    <citation type="journal article" date="2019" name="Int. J. Syst. Evol. Microbiol.">
        <title>The Global Catalogue of Microorganisms (GCM) 10K type strain sequencing project: providing services to taxonomists for standard genome sequencing and annotation.</title>
        <authorList>
            <consortium name="The Broad Institute Genomics Platform"/>
            <consortium name="The Broad Institute Genome Sequencing Center for Infectious Disease"/>
            <person name="Wu L."/>
            <person name="Ma J."/>
        </authorList>
    </citation>
    <scope>NUCLEOTIDE SEQUENCE [LARGE SCALE GENOMIC DNA]</scope>
    <source>
        <strain evidence="3">CCUG 56608</strain>
    </source>
</reference>
<evidence type="ECO:0000256" key="1">
    <source>
        <dbReference type="SAM" id="MobiDB-lite"/>
    </source>
</evidence>
<comment type="caution">
    <text evidence="2">The sequence shown here is derived from an EMBL/GenBank/DDBJ whole genome shotgun (WGS) entry which is preliminary data.</text>
</comment>
<gene>
    <name evidence="2" type="ORF">ACFQ19_10550</name>
</gene>
<organism evidence="2 3">
    <name type="scientific">Oceanobacillus locisalsi</name>
    <dbReference type="NCBI Taxonomy" id="546107"/>
    <lineage>
        <taxon>Bacteria</taxon>
        <taxon>Bacillati</taxon>
        <taxon>Bacillota</taxon>
        <taxon>Bacilli</taxon>
        <taxon>Bacillales</taxon>
        <taxon>Bacillaceae</taxon>
        <taxon>Oceanobacillus</taxon>
    </lineage>
</organism>